<evidence type="ECO:0000256" key="2">
    <source>
        <dbReference type="ARBA" id="ARBA00008779"/>
    </source>
</evidence>
<protein>
    <submittedName>
        <fullName evidence="9">ARSB protein</fullName>
    </submittedName>
</protein>
<dbReference type="Gene3D" id="3.40.720.10">
    <property type="entry name" value="Alkaline Phosphatase, subunit A"/>
    <property type="match status" value="1"/>
</dbReference>
<dbReference type="InterPro" id="IPR047115">
    <property type="entry name" value="ARSB"/>
</dbReference>
<dbReference type="PROSITE" id="PS00149">
    <property type="entry name" value="SULFATASE_2"/>
    <property type="match status" value="1"/>
</dbReference>
<proteinExistence type="inferred from homology"/>
<feature type="region of interest" description="Disordered" evidence="7">
    <location>
        <begin position="437"/>
        <end position="458"/>
    </location>
</feature>
<dbReference type="PANTHER" id="PTHR10342">
    <property type="entry name" value="ARYLSULFATASE"/>
    <property type="match status" value="1"/>
</dbReference>
<keyword evidence="3" id="KW-0479">Metal-binding</keyword>
<evidence type="ECO:0000313" key="9">
    <source>
        <dbReference type="EMBL" id="CAH1255627.1"/>
    </source>
</evidence>
<evidence type="ECO:0000313" key="10">
    <source>
        <dbReference type="Proteomes" id="UP000838412"/>
    </source>
</evidence>
<dbReference type="PANTHER" id="PTHR10342:SF274">
    <property type="entry name" value="ARYLSULFATASE B"/>
    <property type="match status" value="1"/>
</dbReference>
<dbReference type="SUPFAM" id="SSF53649">
    <property type="entry name" value="Alkaline phosphatase-like"/>
    <property type="match status" value="1"/>
</dbReference>
<evidence type="ECO:0000256" key="5">
    <source>
        <dbReference type="ARBA" id="ARBA00022837"/>
    </source>
</evidence>
<keyword evidence="6" id="KW-0325">Glycoprotein</keyword>
<keyword evidence="10" id="KW-1185">Reference proteome</keyword>
<accession>A0A8K0EJG3</accession>
<dbReference type="AlphaFoldDB" id="A0A8K0EJG3"/>
<organism evidence="9 10">
    <name type="scientific">Branchiostoma lanceolatum</name>
    <name type="common">Common lancelet</name>
    <name type="synonym">Amphioxus lanceolatum</name>
    <dbReference type="NCBI Taxonomy" id="7740"/>
    <lineage>
        <taxon>Eukaryota</taxon>
        <taxon>Metazoa</taxon>
        <taxon>Chordata</taxon>
        <taxon>Cephalochordata</taxon>
        <taxon>Leptocardii</taxon>
        <taxon>Amphioxiformes</taxon>
        <taxon>Branchiostomatidae</taxon>
        <taxon>Branchiostoma</taxon>
    </lineage>
</organism>
<keyword evidence="5" id="KW-0106">Calcium</keyword>
<evidence type="ECO:0000256" key="6">
    <source>
        <dbReference type="ARBA" id="ARBA00023180"/>
    </source>
</evidence>
<dbReference type="InterPro" id="IPR017850">
    <property type="entry name" value="Alkaline_phosphatase_core_sf"/>
</dbReference>
<comment type="similarity">
    <text evidence="2">Belongs to the sulfatase family.</text>
</comment>
<dbReference type="GO" id="GO:0008484">
    <property type="term" value="F:sulfuric ester hydrolase activity"/>
    <property type="evidence" value="ECO:0007669"/>
    <property type="project" value="InterPro"/>
</dbReference>
<dbReference type="EMBL" id="OV696687">
    <property type="protein sequence ID" value="CAH1255627.1"/>
    <property type="molecule type" value="Genomic_DNA"/>
</dbReference>
<dbReference type="GO" id="GO:0046872">
    <property type="term" value="F:metal ion binding"/>
    <property type="evidence" value="ECO:0007669"/>
    <property type="project" value="UniProtKB-KW"/>
</dbReference>
<dbReference type="CDD" id="cd16029">
    <property type="entry name" value="4-S"/>
    <property type="match status" value="1"/>
</dbReference>
<sequence>MAADVMMARSTRWPSSCLLLQRLLSSGPRILLVCVVVVVLLLLTYPSSRSLLDVNTWCFLTTTRCSYPSAQSASRKPNIVFILADDYGWNDIGYHGSVIRTPNLDRLAAEGVKLENYYVQPLCSPSRCQLMTGRYQIHFGLQHSLIWPPQPSGLPLDEVTLPQRLREGGYSTHIVGKWHLGFYKKEYTPTRRGFDTFYGYLTGAEDYWTHWQVGGLPGQPQTWSGLDLRDQDRPVTDQNGTYSTHLFASKAIEIIAQQDKSKPMFLFLSFQAVHTPLQAPEEDISRYSHITDNDRRVYAAMTTAMDEAVGKVAGALKHHGLWDNSVLIFSTVGFVNSPLIQSKGRTSDALIHISDWFPTLVGLAGGSTNGTKPLDGHDVWEAISEGRPSPRREILLNIDPMFSTVTSPQPHRWGDRVFNTSVHAAIRSGDWKLLTGHPGNTSWVPPPSSKKPWEEPTDPEGKHLWLFNIREDPEERTELSEKHPRVVQELLEKLAAYNRTAVPVFYPFFDPQANPALHNDVWGPWSEPSVT</sequence>
<evidence type="ECO:0000256" key="4">
    <source>
        <dbReference type="ARBA" id="ARBA00022801"/>
    </source>
</evidence>
<dbReference type="Pfam" id="PF00884">
    <property type="entry name" value="Sulfatase"/>
    <property type="match status" value="1"/>
</dbReference>
<name>A0A8K0EJG3_BRALA</name>
<dbReference type="OrthoDB" id="103349at2759"/>
<dbReference type="PROSITE" id="PS00523">
    <property type="entry name" value="SULFATASE_1"/>
    <property type="match status" value="1"/>
</dbReference>
<dbReference type="InterPro" id="IPR024607">
    <property type="entry name" value="Sulfatase_CS"/>
</dbReference>
<evidence type="ECO:0000256" key="3">
    <source>
        <dbReference type="ARBA" id="ARBA00022723"/>
    </source>
</evidence>
<evidence type="ECO:0000256" key="1">
    <source>
        <dbReference type="ARBA" id="ARBA00001913"/>
    </source>
</evidence>
<dbReference type="Proteomes" id="UP000838412">
    <property type="component" value="Chromosome 2"/>
</dbReference>
<dbReference type="InterPro" id="IPR000917">
    <property type="entry name" value="Sulfatase_N"/>
</dbReference>
<feature type="domain" description="Sulfatase N-terminal" evidence="8">
    <location>
        <begin position="77"/>
        <end position="329"/>
    </location>
</feature>
<comment type="cofactor">
    <cofactor evidence="1">
        <name>Ca(2+)</name>
        <dbReference type="ChEBI" id="CHEBI:29108"/>
    </cofactor>
</comment>
<evidence type="ECO:0000256" key="7">
    <source>
        <dbReference type="SAM" id="MobiDB-lite"/>
    </source>
</evidence>
<dbReference type="Gene3D" id="3.30.1120.10">
    <property type="match status" value="1"/>
</dbReference>
<reference evidence="9" key="1">
    <citation type="submission" date="2022-01" db="EMBL/GenBank/DDBJ databases">
        <authorList>
            <person name="Braso-Vives M."/>
        </authorList>
    </citation>
    <scope>NUCLEOTIDE SEQUENCE</scope>
</reference>
<keyword evidence="4" id="KW-0378">Hydrolase</keyword>
<evidence type="ECO:0000259" key="8">
    <source>
        <dbReference type="Pfam" id="PF00884"/>
    </source>
</evidence>
<gene>
    <name evidence="9" type="primary">ARSB</name>
    <name evidence="9" type="ORF">BLAG_LOCUS14606</name>
</gene>